<sequence>MMKIPSGKILINTYNVQNTNFHLLRRFSLWSMKKDPDLEAALTRNRRWIDRK</sequence>
<gene>
    <name evidence="1" type="ORF">HanXRQr2_Chr01g0001221</name>
</gene>
<protein>
    <submittedName>
        <fullName evidence="1">Uncharacterized protein</fullName>
    </submittedName>
</protein>
<comment type="caution">
    <text evidence="1">The sequence shown here is derived from an EMBL/GenBank/DDBJ whole genome shotgun (WGS) entry which is preliminary data.</text>
</comment>
<dbReference type="Proteomes" id="UP000215914">
    <property type="component" value="Unassembled WGS sequence"/>
</dbReference>
<evidence type="ECO:0000313" key="1">
    <source>
        <dbReference type="EMBL" id="KAF5820348.1"/>
    </source>
</evidence>
<reference evidence="1" key="2">
    <citation type="submission" date="2020-06" db="EMBL/GenBank/DDBJ databases">
        <title>Helianthus annuus Genome sequencing and assembly Release 2.</title>
        <authorList>
            <person name="Gouzy J."/>
            <person name="Langlade N."/>
            <person name="Munos S."/>
        </authorList>
    </citation>
    <scope>NUCLEOTIDE SEQUENCE</scope>
    <source>
        <tissue evidence="1">Leaves</tissue>
    </source>
</reference>
<organism evidence="1 2">
    <name type="scientific">Helianthus annuus</name>
    <name type="common">Common sunflower</name>
    <dbReference type="NCBI Taxonomy" id="4232"/>
    <lineage>
        <taxon>Eukaryota</taxon>
        <taxon>Viridiplantae</taxon>
        <taxon>Streptophyta</taxon>
        <taxon>Embryophyta</taxon>
        <taxon>Tracheophyta</taxon>
        <taxon>Spermatophyta</taxon>
        <taxon>Magnoliopsida</taxon>
        <taxon>eudicotyledons</taxon>
        <taxon>Gunneridae</taxon>
        <taxon>Pentapetalae</taxon>
        <taxon>asterids</taxon>
        <taxon>campanulids</taxon>
        <taxon>Asterales</taxon>
        <taxon>Asteraceae</taxon>
        <taxon>Asteroideae</taxon>
        <taxon>Heliantheae alliance</taxon>
        <taxon>Heliantheae</taxon>
        <taxon>Helianthus</taxon>
    </lineage>
</organism>
<evidence type="ECO:0000313" key="2">
    <source>
        <dbReference type="Proteomes" id="UP000215914"/>
    </source>
</evidence>
<dbReference type="Gramene" id="mRNA:HanXRQr2_Chr01g0001221">
    <property type="protein sequence ID" value="CDS:HanXRQr2_Chr01g0001221.1"/>
    <property type="gene ID" value="HanXRQr2_Chr01g0001221"/>
</dbReference>
<accession>A0A9K3JR96</accession>
<reference evidence="1" key="1">
    <citation type="journal article" date="2017" name="Nature">
        <title>The sunflower genome provides insights into oil metabolism, flowering and Asterid evolution.</title>
        <authorList>
            <person name="Badouin H."/>
            <person name="Gouzy J."/>
            <person name="Grassa C.J."/>
            <person name="Murat F."/>
            <person name="Staton S.E."/>
            <person name="Cottret L."/>
            <person name="Lelandais-Briere C."/>
            <person name="Owens G.L."/>
            <person name="Carrere S."/>
            <person name="Mayjonade B."/>
            <person name="Legrand L."/>
            <person name="Gill N."/>
            <person name="Kane N.C."/>
            <person name="Bowers J.E."/>
            <person name="Hubner S."/>
            <person name="Bellec A."/>
            <person name="Berard A."/>
            <person name="Berges H."/>
            <person name="Blanchet N."/>
            <person name="Boniface M.C."/>
            <person name="Brunel D."/>
            <person name="Catrice O."/>
            <person name="Chaidir N."/>
            <person name="Claudel C."/>
            <person name="Donnadieu C."/>
            <person name="Faraut T."/>
            <person name="Fievet G."/>
            <person name="Helmstetter N."/>
            <person name="King M."/>
            <person name="Knapp S.J."/>
            <person name="Lai Z."/>
            <person name="Le Paslier M.C."/>
            <person name="Lippi Y."/>
            <person name="Lorenzon L."/>
            <person name="Mandel J.R."/>
            <person name="Marage G."/>
            <person name="Marchand G."/>
            <person name="Marquand E."/>
            <person name="Bret-Mestries E."/>
            <person name="Morien E."/>
            <person name="Nambeesan S."/>
            <person name="Nguyen T."/>
            <person name="Pegot-Espagnet P."/>
            <person name="Pouilly N."/>
            <person name="Raftis F."/>
            <person name="Sallet E."/>
            <person name="Schiex T."/>
            <person name="Thomas J."/>
            <person name="Vandecasteele C."/>
            <person name="Vares D."/>
            <person name="Vear F."/>
            <person name="Vautrin S."/>
            <person name="Crespi M."/>
            <person name="Mangin B."/>
            <person name="Burke J.M."/>
            <person name="Salse J."/>
            <person name="Munos S."/>
            <person name="Vincourt P."/>
            <person name="Rieseberg L.H."/>
            <person name="Langlade N.B."/>
        </authorList>
    </citation>
    <scope>NUCLEOTIDE SEQUENCE</scope>
    <source>
        <tissue evidence="1">Leaves</tissue>
    </source>
</reference>
<proteinExistence type="predicted"/>
<dbReference type="AlphaFoldDB" id="A0A9K3JR96"/>
<name>A0A9K3JR96_HELAN</name>
<dbReference type="EMBL" id="MNCJ02000316">
    <property type="protein sequence ID" value="KAF5820348.1"/>
    <property type="molecule type" value="Genomic_DNA"/>
</dbReference>
<keyword evidence="2" id="KW-1185">Reference proteome</keyword>